<feature type="binding site" evidence="19">
    <location>
        <position position="211"/>
    </location>
    <ligand>
        <name>FMN</name>
        <dbReference type="ChEBI" id="CHEBI:58210"/>
    </ligand>
</feature>
<keyword evidence="8 19" id="KW-0274">FAD</keyword>
<keyword evidence="17 19" id="KW-1207">Sterol metabolism</keyword>
<evidence type="ECO:0000256" key="1">
    <source>
        <dbReference type="ARBA" id="ARBA00022475"/>
    </source>
</evidence>
<dbReference type="InterPro" id="IPR029039">
    <property type="entry name" value="Flavoprotein-like_sf"/>
</dbReference>
<name>A0A9N9GZ37_9GLOM</name>
<evidence type="ECO:0000259" key="21">
    <source>
        <dbReference type="PROSITE" id="PS50902"/>
    </source>
</evidence>
<evidence type="ECO:0000256" key="2">
    <source>
        <dbReference type="ARBA" id="ARBA00022516"/>
    </source>
</evidence>
<dbReference type="HAMAP" id="MF_03212">
    <property type="entry name" value="NCPR"/>
    <property type="match status" value="1"/>
</dbReference>
<dbReference type="Pfam" id="PF00667">
    <property type="entry name" value="FAD_binding_1"/>
    <property type="match status" value="1"/>
</dbReference>
<dbReference type="Gene3D" id="3.40.50.360">
    <property type="match status" value="1"/>
</dbReference>
<dbReference type="Gene3D" id="1.20.990.10">
    <property type="entry name" value="NADPH-cytochrome p450 Reductase, Chain A, domain 3"/>
    <property type="match status" value="1"/>
</dbReference>
<dbReference type="Proteomes" id="UP000789508">
    <property type="component" value="Unassembled WGS sequence"/>
</dbReference>
<keyword evidence="1 19" id="KW-1003">Cell membrane</keyword>
<dbReference type="GO" id="GO:0003958">
    <property type="term" value="F:NADPH-hemoprotein reductase activity"/>
    <property type="evidence" value="ECO:0007669"/>
    <property type="project" value="UniProtKB-UniRule"/>
</dbReference>
<feature type="binding site" evidence="19">
    <location>
        <begin position="457"/>
        <end position="460"/>
    </location>
    <ligand>
        <name>FAD</name>
        <dbReference type="ChEBI" id="CHEBI:57692"/>
    </ligand>
</feature>
<keyword evidence="4 19" id="KW-0288">FMN</keyword>
<evidence type="ECO:0000256" key="4">
    <source>
        <dbReference type="ARBA" id="ARBA00022643"/>
    </source>
</evidence>
<keyword evidence="2 19" id="KW-0444">Lipid biosynthesis</keyword>
<keyword evidence="3 19" id="KW-0285">Flavoprotein</keyword>
<dbReference type="GO" id="GO:0005829">
    <property type="term" value="C:cytosol"/>
    <property type="evidence" value="ECO:0007669"/>
    <property type="project" value="TreeGrafter"/>
</dbReference>
<dbReference type="InterPro" id="IPR017938">
    <property type="entry name" value="Riboflavin_synthase-like_b-brl"/>
</dbReference>
<dbReference type="FunFam" id="3.40.50.360:FF:000024">
    <property type="entry name" value="NADPH--cytochrome P450 reductase"/>
    <property type="match status" value="1"/>
</dbReference>
<evidence type="ECO:0000256" key="13">
    <source>
        <dbReference type="ARBA" id="ARBA00023011"/>
    </source>
</evidence>
<feature type="binding site" evidence="19">
    <location>
        <position position="563"/>
    </location>
    <ligand>
        <name>NADP(+)</name>
        <dbReference type="ChEBI" id="CHEBI:58349"/>
    </ligand>
</feature>
<dbReference type="GO" id="GO:0005886">
    <property type="term" value="C:plasma membrane"/>
    <property type="evidence" value="ECO:0007669"/>
    <property type="project" value="UniProtKB-SubCell"/>
</dbReference>
<keyword evidence="15 19" id="KW-0496">Mitochondrion</keyword>
<dbReference type="PRINTS" id="PR00369">
    <property type="entry name" value="FLAVODOXIN"/>
</dbReference>
<keyword evidence="9 19" id="KW-0521">NADP</keyword>
<evidence type="ECO:0000256" key="11">
    <source>
        <dbReference type="ARBA" id="ARBA00022989"/>
    </source>
</evidence>
<comment type="subcellular location">
    <subcellularLocation>
        <location evidence="19">Endoplasmic reticulum membrane</location>
        <topology evidence="19">Single-pass membrane protein</topology>
        <orientation evidence="19">Cytoplasmic side</orientation>
    </subcellularLocation>
    <subcellularLocation>
        <location evidence="19">Mitochondrion outer membrane</location>
        <topology evidence="19">Single-pass membrane protein</topology>
        <orientation evidence="19">Cytoplasmic side</orientation>
    </subcellularLocation>
    <subcellularLocation>
        <location evidence="19">Cell membrane</location>
        <topology evidence="19">Single-pass membrane protein</topology>
        <orientation evidence="19">Cytoplasmic side</orientation>
    </subcellularLocation>
</comment>
<dbReference type="InterPro" id="IPR017927">
    <property type="entry name" value="FAD-bd_FR_type"/>
</dbReference>
<feature type="binding site" evidence="19">
    <location>
        <position position="298"/>
    </location>
    <ligand>
        <name>NADP(+)</name>
        <dbReference type="ChEBI" id="CHEBI:58349"/>
    </ligand>
</feature>
<accession>A0A9N9GZ37</accession>
<dbReference type="PIRSF" id="PIRSF000208">
    <property type="entry name" value="P450R"/>
    <property type="match status" value="1"/>
</dbReference>
<comment type="cofactor">
    <cofactor evidence="19">
        <name>FAD</name>
        <dbReference type="ChEBI" id="CHEBI:57692"/>
    </cofactor>
    <text evidence="19">Binds 1 FAD per monomer.</text>
</comment>
<dbReference type="InterPro" id="IPR001433">
    <property type="entry name" value="OxRdtase_FAD/NAD-bd"/>
</dbReference>
<dbReference type="PANTHER" id="PTHR19384:SF17">
    <property type="entry name" value="NADPH--CYTOCHROME P450 REDUCTASE"/>
    <property type="match status" value="1"/>
</dbReference>
<evidence type="ECO:0000256" key="14">
    <source>
        <dbReference type="ARBA" id="ARBA00023098"/>
    </source>
</evidence>
<feature type="binding site" evidence="19">
    <location>
        <position position="706"/>
    </location>
    <ligand>
        <name>FAD</name>
        <dbReference type="ChEBI" id="CHEBI:57692"/>
    </ligand>
</feature>
<sequence length="707" mass="80558">MTPEHVEEPFVDTFDVIILLVSVICGALYFYREKFCGKTEVPPPPPITTPNRGLVKKKNKDFVQKMRDQDKNVVLFYGSQTGTAEDYASRLAKEGAQRFGLRTMTVDVEDCDMELLDKFPEDCMAFFMMATYGEGEPTDDAVEFWELLNSECPEFSQGGAPESKPLSNLRYVVFALGNKTYEHFNAVGRYVDKRLEELGAHRVYRKGEGDDDGSLEEDFLGWKEDMWKAVCEAMNVDLNAVQPGTRIPTYSIEELDVYDKAKVFYGEINEKAFTSNGMQNPYPSPIQRTRELFNATDRNCVHMELDITGSGITYQSGDHVAVWPMNSEQDVYRLLKVLGLWEKRDKIVKVTNTDSSASKEHPFPVPTTYATIFRNYLDIHAPVSRQFIATLANYIPSQEGRAKLTTLGEDKEAYKRQVTDAHLTLGELLESVAQNGKTLEEVPLDLIIETLPRLQCRYYSISSTPKVSPNSIHITATVLSYKPIAAPTKTVYGLATNYLLQVHRKLENIKHPESAPYYLYSGPREKFYDKETNTIKLALHVRHTNFKLPRNLETPVIMVGPGTGVAPFRGFVLERAKFKSEGESVGDTVLFYGCRKENEDFLYKDELRQVFARLGDSGKLFTAFSREQEHKVYVQHRIAENAEYIWRLLYDRGGFFYVCGDAKNMAHDVNGALIRIAQQYGNMDETRATAYVKDLRNQGKYQEDVWS</sequence>
<keyword evidence="16 19" id="KW-0472">Membrane</keyword>
<keyword evidence="6 19" id="KW-1000">Mitochondrion outer membrane</keyword>
<evidence type="ECO:0000256" key="3">
    <source>
        <dbReference type="ARBA" id="ARBA00022630"/>
    </source>
</evidence>
<dbReference type="InterPro" id="IPR023173">
    <property type="entry name" value="NADPH_Cyt_P450_Rdtase_alpha"/>
</dbReference>
<dbReference type="InterPro" id="IPR003097">
    <property type="entry name" value="CysJ-like_FAD-binding"/>
</dbReference>
<protein>
    <recommendedName>
        <fullName evidence="19 20">NADPH--cytochrome P450 reductase</fullName>
        <shortName evidence="19">CPR</shortName>
        <shortName evidence="19">P450R</shortName>
        <ecNumber evidence="19 20">1.6.2.4</ecNumber>
    </recommendedName>
</protein>
<gene>
    <name evidence="23" type="ORF">ALEPTO_LOCUS9528</name>
</gene>
<dbReference type="SUPFAM" id="SSF52218">
    <property type="entry name" value="Flavoproteins"/>
    <property type="match status" value="1"/>
</dbReference>
<dbReference type="EC" id="1.6.2.4" evidence="19 20"/>
<dbReference type="AlphaFoldDB" id="A0A9N9GZ37"/>
<evidence type="ECO:0000256" key="18">
    <source>
        <dbReference type="ARBA" id="ARBA00023221"/>
    </source>
</evidence>
<comment type="cofactor">
    <cofactor evidence="19">
        <name>FMN</name>
        <dbReference type="ChEBI" id="CHEBI:58210"/>
    </cofactor>
    <text evidence="19">Binds 1 FMN per monomer.</text>
</comment>
<dbReference type="PROSITE" id="PS50902">
    <property type="entry name" value="FLAVODOXIN_LIKE"/>
    <property type="match status" value="1"/>
</dbReference>
<evidence type="ECO:0000313" key="23">
    <source>
        <dbReference type="EMBL" id="CAG8635487.1"/>
    </source>
</evidence>
<dbReference type="Pfam" id="PF00175">
    <property type="entry name" value="NAD_binding_1"/>
    <property type="match status" value="1"/>
</dbReference>
<evidence type="ECO:0000256" key="5">
    <source>
        <dbReference type="ARBA" id="ARBA00022692"/>
    </source>
</evidence>
<dbReference type="SUPFAM" id="SSF63380">
    <property type="entry name" value="Riboflavin synthase domain-like"/>
    <property type="match status" value="1"/>
</dbReference>
<evidence type="ECO:0000256" key="12">
    <source>
        <dbReference type="ARBA" id="ARBA00023002"/>
    </source>
</evidence>
<dbReference type="Gene3D" id="3.40.50.80">
    <property type="entry name" value="Nucleotide-binding domain of ferredoxin-NADP reductase (FNR) module"/>
    <property type="match status" value="1"/>
</dbReference>
<dbReference type="InterPro" id="IPR001709">
    <property type="entry name" value="Flavoprot_Pyr_Nucl_cyt_Rdtase"/>
</dbReference>
<dbReference type="InterPro" id="IPR001094">
    <property type="entry name" value="Flavdoxin-like"/>
</dbReference>
<evidence type="ECO:0000256" key="20">
    <source>
        <dbReference type="PIRNR" id="PIRNR000208"/>
    </source>
</evidence>
<keyword evidence="13 19" id="KW-0756">Sterol biosynthesis</keyword>
<feature type="domain" description="Flavodoxin-like" evidence="21">
    <location>
        <begin position="73"/>
        <end position="227"/>
    </location>
</feature>
<dbReference type="EMBL" id="CAJVPS010007497">
    <property type="protein sequence ID" value="CAG8635487.1"/>
    <property type="molecule type" value="Genomic_DNA"/>
</dbReference>
<keyword evidence="7 19" id="KW-0256">Endoplasmic reticulum</keyword>
<feature type="domain" description="FAD-binding FR-type" evidence="22">
    <location>
        <begin position="279"/>
        <end position="530"/>
    </location>
</feature>
<dbReference type="InterPro" id="IPR023208">
    <property type="entry name" value="P450R"/>
</dbReference>
<evidence type="ECO:0000256" key="17">
    <source>
        <dbReference type="ARBA" id="ARBA00023166"/>
    </source>
</evidence>
<feature type="binding site" evidence="19">
    <location>
        <begin position="130"/>
        <end position="133"/>
    </location>
    <ligand>
        <name>FMN</name>
        <dbReference type="ChEBI" id="CHEBI:58210"/>
    </ligand>
</feature>
<evidence type="ECO:0000256" key="19">
    <source>
        <dbReference type="HAMAP-Rule" id="MF_03212"/>
    </source>
</evidence>
<dbReference type="GO" id="GO:0005741">
    <property type="term" value="C:mitochondrial outer membrane"/>
    <property type="evidence" value="ECO:0007669"/>
    <property type="project" value="UniProtKB-SubCell"/>
</dbReference>
<dbReference type="InterPro" id="IPR008254">
    <property type="entry name" value="Flavodoxin/NO_synth"/>
</dbReference>
<evidence type="ECO:0000256" key="8">
    <source>
        <dbReference type="ARBA" id="ARBA00022827"/>
    </source>
</evidence>
<comment type="similarity">
    <text evidence="19">In the N-terminal section; belongs to the flavodoxin family.</text>
</comment>
<evidence type="ECO:0000256" key="7">
    <source>
        <dbReference type="ARBA" id="ARBA00022824"/>
    </source>
</evidence>
<dbReference type="OrthoDB" id="1856718at2759"/>
<evidence type="ECO:0000259" key="22">
    <source>
        <dbReference type="PROSITE" id="PS51384"/>
    </source>
</evidence>
<dbReference type="GO" id="GO:0005789">
    <property type="term" value="C:endoplasmic reticulum membrane"/>
    <property type="evidence" value="ECO:0007669"/>
    <property type="project" value="UniProtKB-SubCell"/>
</dbReference>
<comment type="caution">
    <text evidence="23">The sequence shown here is derived from an EMBL/GenBank/DDBJ whole genome shotgun (WGS) entry which is preliminary data.</text>
</comment>
<evidence type="ECO:0000256" key="6">
    <source>
        <dbReference type="ARBA" id="ARBA00022787"/>
    </source>
</evidence>
<feature type="binding site" evidence="19">
    <location>
        <begin position="625"/>
        <end position="626"/>
    </location>
    <ligand>
        <name>NADP(+)</name>
        <dbReference type="ChEBI" id="CHEBI:58349"/>
    </ligand>
</feature>
<evidence type="ECO:0000256" key="15">
    <source>
        <dbReference type="ARBA" id="ARBA00023128"/>
    </source>
</evidence>
<dbReference type="SUPFAM" id="SSF52343">
    <property type="entry name" value="Ferredoxin reductase-like, C-terminal NADP-linked domain"/>
    <property type="match status" value="1"/>
</dbReference>
<dbReference type="PROSITE" id="PS51384">
    <property type="entry name" value="FAD_FR"/>
    <property type="match status" value="1"/>
</dbReference>
<comment type="similarity">
    <text evidence="19 20">In the C-terminal section; belongs to the flavoprotein pyridine nucleotide cytochrome reductase family.</text>
</comment>
<feature type="binding site" evidence="19">
    <location>
        <begin position="79"/>
        <end position="84"/>
    </location>
    <ligand>
        <name>FMN</name>
        <dbReference type="ChEBI" id="CHEBI:58210"/>
    </ligand>
</feature>
<keyword evidence="11" id="KW-1133">Transmembrane helix</keyword>
<comment type="caution">
    <text evidence="19">Lacks conserved residue(s) required for the propagation of feature annotation.</text>
</comment>
<dbReference type="CDD" id="cd06204">
    <property type="entry name" value="CYPOR"/>
    <property type="match status" value="1"/>
</dbReference>
<reference evidence="23" key="1">
    <citation type="submission" date="2021-06" db="EMBL/GenBank/DDBJ databases">
        <authorList>
            <person name="Kallberg Y."/>
            <person name="Tangrot J."/>
            <person name="Rosling A."/>
        </authorList>
    </citation>
    <scope>NUCLEOTIDE SEQUENCE</scope>
    <source>
        <strain evidence="23">FL130A</strain>
    </source>
</reference>
<comment type="catalytic activity">
    <reaction evidence="19 20">
        <text>2 oxidized [cytochrome P450] + NADPH = 2 reduced [cytochrome P450] + NADP(+) + H(+)</text>
        <dbReference type="Rhea" id="RHEA:24040"/>
        <dbReference type="Rhea" id="RHEA-COMP:14627"/>
        <dbReference type="Rhea" id="RHEA-COMP:14628"/>
        <dbReference type="ChEBI" id="CHEBI:15378"/>
        <dbReference type="ChEBI" id="CHEBI:55376"/>
        <dbReference type="ChEBI" id="CHEBI:57783"/>
        <dbReference type="ChEBI" id="CHEBI:58349"/>
        <dbReference type="ChEBI" id="CHEBI:60344"/>
        <dbReference type="EC" id="1.6.2.4"/>
    </reaction>
</comment>
<dbReference type="GO" id="GO:0006696">
    <property type="term" value="P:ergosterol biosynthetic process"/>
    <property type="evidence" value="ECO:0007669"/>
    <property type="project" value="UniProtKB-UniRule"/>
</dbReference>
<dbReference type="PRINTS" id="PR00371">
    <property type="entry name" value="FPNCR"/>
</dbReference>
<dbReference type="GO" id="GO:0050660">
    <property type="term" value="F:flavin adenine dinucleotide binding"/>
    <property type="evidence" value="ECO:0007669"/>
    <property type="project" value="UniProtKB-UniRule"/>
</dbReference>
<feature type="binding site" evidence="19">
    <location>
        <begin position="493"/>
        <end position="496"/>
    </location>
    <ligand>
        <name>FAD</name>
        <dbReference type="ChEBI" id="CHEBI:57692"/>
    </ligand>
</feature>
<dbReference type="InterPro" id="IPR039261">
    <property type="entry name" value="FNR_nucleotide-bd"/>
</dbReference>
<dbReference type="FunFam" id="2.40.30.10:FF:000100">
    <property type="entry name" value="NADPH--cytochrome P450 reductase"/>
    <property type="match status" value="1"/>
</dbReference>
<comment type="similarity">
    <text evidence="19">Belongs to the NADPH--cytochrome P450 reductase family.</text>
</comment>
<keyword evidence="18 19" id="KW-0753">Steroid metabolism</keyword>
<comment type="function">
    <text evidence="19">This enzyme is required for electron transfer from NADP to cytochrome P450 in microsomes. It can also provide electron transfer to heme oxygenase and cytochrome B5. Involved in ergosterol biosynthesis.</text>
</comment>
<evidence type="ECO:0000313" key="24">
    <source>
        <dbReference type="Proteomes" id="UP000789508"/>
    </source>
</evidence>
<dbReference type="GO" id="GO:0010181">
    <property type="term" value="F:FMN binding"/>
    <property type="evidence" value="ECO:0007669"/>
    <property type="project" value="UniProtKB-UniRule"/>
</dbReference>
<keyword evidence="5" id="KW-0812">Transmembrane</keyword>
<dbReference type="PANTHER" id="PTHR19384">
    <property type="entry name" value="NITRIC OXIDE SYNTHASE-RELATED"/>
    <property type="match status" value="1"/>
</dbReference>
<proteinExistence type="inferred from homology"/>
<dbReference type="FunFam" id="3.40.50.80:FF:000001">
    <property type="entry name" value="NADPH--cytochrome P450 reductase 1"/>
    <property type="match status" value="1"/>
</dbReference>
<keyword evidence="24" id="KW-1185">Reference proteome</keyword>
<evidence type="ECO:0000256" key="9">
    <source>
        <dbReference type="ARBA" id="ARBA00022857"/>
    </source>
</evidence>
<evidence type="ECO:0000256" key="16">
    <source>
        <dbReference type="ARBA" id="ARBA00023136"/>
    </source>
</evidence>
<keyword evidence="10 19" id="KW-0752">Steroid biosynthesis</keyword>
<feature type="binding site" evidence="19">
    <location>
        <position position="481"/>
    </location>
    <ligand>
        <name>FAD</name>
        <dbReference type="ChEBI" id="CHEBI:57692"/>
    </ligand>
</feature>
<organism evidence="23 24">
    <name type="scientific">Ambispora leptoticha</name>
    <dbReference type="NCBI Taxonomy" id="144679"/>
    <lineage>
        <taxon>Eukaryota</taxon>
        <taxon>Fungi</taxon>
        <taxon>Fungi incertae sedis</taxon>
        <taxon>Mucoromycota</taxon>
        <taxon>Glomeromycotina</taxon>
        <taxon>Glomeromycetes</taxon>
        <taxon>Archaeosporales</taxon>
        <taxon>Ambisporaceae</taxon>
        <taxon>Ambispora</taxon>
    </lineage>
</organism>
<keyword evidence="14 19" id="KW-0443">Lipid metabolism</keyword>
<dbReference type="Gene3D" id="2.40.30.10">
    <property type="entry name" value="Translation factors"/>
    <property type="match status" value="1"/>
</dbReference>
<dbReference type="Pfam" id="PF00258">
    <property type="entry name" value="Flavodoxin_1"/>
    <property type="match status" value="1"/>
</dbReference>
<dbReference type="GO" id="GO:0050661">
    <property type="term" value="F:NADP binding"/>
    <property type="evidence" value="ECO:0007669"/>
    <property type="project" value="UniProtKB-UniRule"/>
</dbReference>
<feature type="binding site" evidence="19">
    <location>
        <begin position="176"/>
        <end position="185"/>
    </location>
    <ligand>
        <name>FMN</name>
        <dbReference type="ChEBI" id="CHEBI:58210"/>
    </ligand>
</feature>
<feature type="binding site" evidence="19">
    <location>
        <begin position="631"/>
        <end position="635"/>
    </location>
    <ligand>
        <name>NADP(+)</name>
        <dbReference type="ChEBI" id="CHEBI:58349"/>
    </ligand>
</feature>
<evidence type="ECO:0000256" key="10">
    <source>
        <dbReference type="ARBA" id="ARBA00022955"/>
    </source>
</evidence>
<keyword evidence="12 19" id="KW-0560">Oxidoreductase</keyword>
<feature type="binding site" evidence="19">
    <location>
        <position position="668"/>
    </location>
    <ligand>
        <name>NADP(+)</name>
        <dbReference type="ChEBI" id="CHEBI:58349"/>
    </ligand>
</feature>